<dbReference type="GO" id="GO:0043709">
    <property type="term" value="P:cell adhesion involved in single-species biofilm formation"/>
    <property type="evidence" value="ECO:0007669"/>
    <property type="project" value="TreeGrafter"/>
</dbReference>
<gene>
    <name evidence="3" type="ordered locus">Mesil_1630</name>
</gene>
<dbReference type="GO" id="GO:1902201">
    <property type="term" value="P:negative regulation of bacterial-type flagellum-dependent cell motility"/>
    <property type="evidence" value="ECO:0007669"/>
    <property type="project" value="TreeGrafter"/>
</dbReference>
<keyword evidence="4" id="KW-1185">Reference proteome</keyword>
<sequence>MRNTMRTLFILLGALVGLAGTYLVHLGDRYGLPWLMIAVATLASLYGLGWGLLSAAAAWGLDWLLNPNGHLGFAAAILLISVLIADLIGKDLRRTYRRQQEVTTQLALLVAALEELSSFHGREAILRVLPELLGRYGEGHVSVWQPQPEGLKLLSAVGLDARTPTLLPDSGVVGRCALEGRLCYLPDVRQDPTYIAAPQSGIRSELALPLKERGQVVAVLNLERSHPFNKRELEGLERFARAVSLQLSQLSERAELQFLNQLSASLDSASTLSGVAERALALLVQALGMDQGWLWMQQGSRMVAVAGFGGMDEVEEIPYGQGLVWQVYATGRPIYAQNYRDIPQALSRFRGAIGGVVVHPVPLPNQERPRIVLSLYQDSPRRWRESEQDLLAAACRTLGLALEGVLAAQQRDVLIALLREAAEAQAETVYENLLQAAVRMVPGAEAGSLLAREGSRFRFKALLGYDASLKALSFSETEQLRWYSGALQDWQRGEPRILSTNHTDLKQLSGEGLGEAGRVKEIAANLALPVVYRGEVLAILYLDNLHDPAAFAEDSLHVARFFAAPIAALLHEVRYRGLLEQAAATDPLTGLSNRRAFDQRLEEELKRAQRYGQPVSLLVMDLSGFKQINDRLGHAKGDEALVQVAQVLRASKRDGDTLFRWGGDEFAALLPHTDLAGAVAAAQRYAEAIEKIRIEDLELGVNIGVAAYPGDADDSDMLLRQADERMYRAKRCGVSVLKA</sequence>
<dbReference type="KEGG" id="msv:Mesil_1630"/>
<dbReference type="Pfam" id="PF00990">
    <property type="entry name" value="GGDEF"/>
    <property type="match status" value="1"/>
</dbReference>
<evidence type="ECO:0000256" key="1">
    <source>
        <dbReference type="SAM" id="Phobius"/>
    </source>
</evidence>
<dbReference type="Gene3D" id="3.30.70.270">
    <property type="match status" value="1"/>
</dbReference>
<dbReference type="Pfam" id="PF01590">
    <property type="entry name" value="GAF"/>
    <property type="match status" value="1"/>
</dbReference>
<dbReference type="PROSITE" id="PS50887">
    <property type="entry name" value="GGDEF"/>
    <property type="match status" value="1"/>
</dbReference>
<keyword evidence="1" id="KW-1133">Transmembrane helix</keyword>
<dbReference type="FunFam" id="3.30.70.270:FF:000001">
    <property type="entry name" value="Diguanylate cyclase domain protein"/>
    <property type="match status" value="1"/>
</dbReference>
<keyword evidence="1" id="KW-0472">Membrane</keyword>
<feature type="domain" description="GGDEF" evidence="2">
    <location>
        <begin position="613"/>
        <end position="739"/>
    </location>
</feature>
<dbReference type="SUPFAM" id="SSF55073">
    <property type="entry name" value="Nucleotide cyclase"/>
    <property type="match status" value="1"/>
</dbReference>
<dbReference type="EMBL" id="CP002042">
    <property type="protein sequence ID" value="ADH63516.1"/>
    <property type="molecule type" value="Genomic_DNA"/>
</dbReference>
<dbReference type="GO" id="GO:0052621">
    <property type="term" value="F:diguanylate cyclase activity"/>
    <property type="evidence" value="ECO:0007669"/>
    <property type="project" value="TreeGrafter"/>
</dbReference>
<dbReference type="Gene3D" id="3.30.450.40">
    <property type="match status" value="3"/>
</dbReference>
<dbReference type="eggNOG" id="COG2203">
    <property type="taxonomic scope" value="Bacteria"/>
</dbReference>
<dbReference type="InterPro" id="IPR000160">
    <property type="entry name" value="GGDEF_dom"/>
</dbReference>
<dbReference type="SMART" id="SM00065">
    <property type="entry name" value="GAF"/>
    <property type="match status" value="3"/>
</dbReference>
<dbReference type="CDD" id="cd01949">
    <property type="entry name" value="GGDEF"/>
    <property type="match status" value="1"/>
</dbReference>
<feature type="transmembrane region" description="Helical" evidence="1">
    <location>
        <begin position="71"/>
        <end position="89"/>
    </location>
</feature>
<dbReference type="AlphaFoldDB" id="D7BFG3"/>
<proteinExistence type="predicted"/>
<dbReference type="eggNOG" id="COG3706">
    <property type="taxonomic scope" value="Bacteria"/>
</dbReference>
<reference evidence="3 4" key="1">
    <citation type="journal article" date="2010" name="Stand. Genomic Sci.">
        <title>Complete genome sequence of Meiothermus silvanus type strain (VI-R2).</title>
        <authorList>
            <person name="Sikorski J."/>
            <person name="Tindall B.J."/>
            <person name="Lowry S."/>
            <person name="Lucas S."/>
            <person name="Nolan M."/>
            <person name="Copeland A."/>
            <person name="Glavina Del Rio T."/>
            <person name="Tice H."/>
            <person name="Cheng J.F."/>
            <person name="Han C."/>
            <person name="Pitluck S."/>
            <person name="Liolios K."/>
            <person name="Ivanova N."/>
            <person name="Mavromatis K."/>
            <person name="Mikhailova N."/>
            <person name="Pati A."/>
            <person name="Goodwin L."/>
            <person name="Chen A."/>
            <person name="Palaniappan K."/>
            <person name="Land M."/>
            <person name="Hauser L."/>
            <person name="Chang Y.J."/>
            <person name="Jeffries C.D."/>
            <person name="Rohde M."/>
            <person name="Goker M."/>
            <person name="Woyke T."/>
            <person name="Bristow J."/>
            <person name="Eisen J.A."/>
            <person name="Markowitz V."/>
            <person name="Hugenholtz P."/>
            <person name="Kyrpides N.C."/>
            <person name="Klenk H.P."/>
            <person name="Lapidus A."/>
        </authorList>
    </citation>
    <scope>NUCLEOTIDE SEQUENCE [LARGE SCALE GENOMIC DNA]</scope>
    <source>
        <strain evidence="4">ATCC 700542 / DSM 9946 / VI-R2</strain>
    </source>
</reference>
<accession>D7BFG3</accession>
<dbReference type="InterPro" id="IPR029787">
    <property type="entry name" value="Nucleotide_cyclase"/>
</dbReference>
<dbReference type="HOGENOM" id="CLU_370856_0_0_0"/>
<dbReference type="InterPro" id="IPR003018">
    <property type="entry name" value="GAF"/>
</dbReference>
<dbReference type="GO" id="GO:0005886">
    <property type="term" value="C:plasma membrane"/>
    <property type="evidence" value="ECO:0007669"/>
    <property type="project" value="TreeGrafter"/>
</dbReference>
<protein>
    <submittedName>
        <fullName evidence="3">Diguanylate cyclase with GAF sensor</fullName>
    </submittedName>
</protein>
<dbReference type="NCBIfam" id="TIGR00254">
    <property type="entry name" value="GGDEF"/>
    <property type="match status" value="1"/>
</dbReference>
<dbReference type="PANTHER" id="PTHR45138">
    <property type="entry name" value="REGULATORY COMPONENTS OF SENSORY TRANSDUCTION SYSTEM"/>
    <property type="match status" value="1"/>
</dbReference>
<dbReference type="SUPFAM" id="SSF55781">
    <property type="entry name" value="GAF domain-like"/>
    <property type="match status" value="3"/>
</dbReference>
<dbReference type="PANTHER" id="PTHR45138:SF9">
    <property type="entry name" value="DIGUANYLATE CYCLASE DGCM-RELATED"/>
    <property type="match status" value="1"/>
</dbReference>
<dbReference type="SMART" id="SM00267">
    <property type="entry name" value="GGDEF"/>
    <property type="match status" value="1"/>
</dbReference>
<feature type="transmembrane region" description="Helical" evidence="1">
    <location>
        <begin position="33"/>
        <end position="59"/>
    </location>
</feature>
<dbReference type="Proteomes" id="UP000001916">
    <property type="component" value="Chromosome"/>
</dbReference>
<dbReference type="InterPro" id="IPR050469">
    <property type="entry name" value="Diguanylate_Cyclase"/>
</dbReference>
<evidence type="ECO:0000259" key="2">
    <source>
        <dbReference type="PROSITE" id="PS50887"/>
    </source>
</evidence>
<name>D7BFG3_ALLS1</name>
<dbReference type="InterPro" id="IPR029016">
    <property type="entry name" value="GAF-like_dom_sf"/>
</dbReference>
<keyword evidence="1" id="KW-0812">Transmembrane</keyword>
<dbReference type="Pfam" id="PF13185">
    <property type="entry name" value="GAF_2"/>
    <property type="match status" value="2"/>
</dbReference>
<organism evidence="3 4">
    <name type="scientific">Allomeiothermus silvanus (strain ATCC 700542 / DSM 9946 / NBRC 106475 / NCIMB 13440 / VI-R2)</name>
    <name type="common">Thermus silvanus</name>
    <dbReference type="NCBI Taxonomy" id="526227"/>
    <lineage>
        <taxon>Bacteria</taxon>
        <taxon>Thermotogati</taxon>
        <taxon>Deinococcota</taxon>
        <taxon>Deinococci</taxon>
        <taxon>Thermales</taxon>
        <taxon>Thermaceae</taxon>
        <taxon>Allomeiothermus</taxon>
    </lineage>
</organism>
<evidence type="ECO:0000313" key="3">
    <source>
        <dbReference type="EMBL" id="ADH63516.1"/>
    </source>
</evidence>
<dbReference type="InterPro" id="IPR043128">
    <property type="entry name" value="Rev_trsase/Diguanyl_cyclase"/>
</dbReference>
<dbReference type="STRING" id="526227.Mesil_1630"/>
<evidence type="ECO:0000313" key="4">
    <source>
        <dbReference type="Proteomes" id="UP000001916"/>
    </source>
</evidence>